<evidence type="ECO:0000313" key="7">
    <source>
        <dbReference type="EMBL" id="ORX78865.1"/>
    </source>
</evidence>
<dbReference type="Pfam" id="PF02013">
    <property type="entry name" value="CBM_10"/>
    <property type="match status" value="4"/>
</dbReference>
<dbReference type="GO" id="GO:0005975">
    <property type="term" value="P:carbohydrate metabolic process"/>
    <property type="evidence" value="ECO:0007669"/>
    <property type="project" value="InterPro"/>
</dbReference>
<dbReference type="InterPro" id="IPR009034">
    <property type="entry name" value="Dockerin_dom_fun_sf"/>
</dbReference>
<evidence type="ECO:0000256" key="2">
    <source>
        <dbReference type="ARBA" id="ARBA00022737"/>
    </source>
</evidence>
<dbReference type="PROSITE" id="PS51763">
    <property type="entry name" value="CBM10"/>
    <property type="match status" value="3"/>
</dbReference>
<reference evidence="7 8" key="2">
    <citation type="submission" date="2016-08" db="EMBL/GenBank/DDBJ databases">
        <title>Pervasive Adenine N6-methylation of Active Genes in Fungi.</title>
        <authorList>
            <consortium name="DOE Joint Genome Institute"/>
            <person name="Mondo S.J."/>
            <person name="Dannebaum R.O."/>
            <person name="Kuo R.C."/>
            <person name="Labutti K."/>
            <person name="Haridas S."/>
            <person name="Kuo A."/>
            <person name="Salamov A."/>
            <person name="Ahrendt S.R."/>
            <person name="Lipzen A."/>
            <person name="Sullivan W."/>
            <person name="Andreopoulos W.B."/>
            <person name="Clum A."/>
            <person name="Lindquist E."/>
            <person name="Daum C."/>
            <person name="Ramamoorthy G.K."/>
            <person name="Gryganskyi A."/>
            <person name="Culley D."/>
            <person name="Magnuson J.K."/>
            <person name="James T.Y."/>
            <person name="O'Malley M.A."/>
            <person name="Stajich J.E."/>
            <person name="Spatafora J.W."/>
            <person name="Visel A."/>
            <person name="Grigoriev I.V."/>
        </authorList>
    </citation>
    <scope>NUCLEOTIDE SEQUENCE [LARGE SCALE GENOMIC DNA]</scope>
    <source>
        <strain evidence="7 8">S4</strain>
    </source>
</reference>
<keyword evidence="1" id="KW-0732">Signal</keyword>
<evidence type="ECO:0000256" key="1">
    <source>
        <dbReference type="ARBA" id="ARBA00022729"/>
    </source>
</evidence>
<evidence type="ECO:0000259" key="6">
    <source>
        <dbReference type="PROSITE" id="PS51763"/>
    </source>
</evidence>
<keyword evidence="3" id="KW-0378">Hydrolase</keyword>
<feature type="domain" description="CBM10" evidence="6">
    <location>
        <begin position="135"/>
        <end position="171"/>
    </location>
</feature>
<evidence type="ECO:0000256" key="3">
    <source>
        <dbReference type="ARBA" id="ARBA00022801"/>
    </source>
</evidence>
<gene>
    <name evidence="7" type="ORF">BCR32DRAFT_206393</name>
</gene>
<dbReference type="InterPro" id="IPR036601">
    <property type="entry name" value="CBM10_sf"/>
</dbReference>
<reference evidence="7 8" key="1">
    <citation type="submission" date="2016-08" db="EMBL/GenBank/DDBJ databases">
        <title>A Parts List for Fungal Cellulosomes Revealed by Comparative Genomics.</title>
        <authorList>
            <consortium name="DOE Joint Genome Institute"/>
            <person name="Haitjema C.H."/>
            <person name="Gilmore S.P."/>
            <person name="Henske J.K."/>
            <person name="Solomon K.V."/>
            <person name="De Groot R."/>
            <person name="Kuo A."/>
            <person name="Mondo S.J."/>
            <person name="Salamov A.A."/>
            <person name="Labutti K."/>
            <person name="Zhao Z."/>
            <person name="Chiniquy J."/>
            <person name="Barry K."/>
            <person name="Brewer H.M."/>
            <person name="Purvine S.O."/>
            <person name="Wright A.T."/>
            <person name="Boxma B."/>
            <person name="Van Alen T."/>
            <person name="Hackstein J.H."/>
            <person name="Baker S.E."/>
            <person name="Grigoriev I.V."/>
            <person name="O'Malley M.A."/>
        </authorList>
    </citation>
    <scope>NUCLEOTIDE SEQUENCE [LARGE SCALE GENOMIC DNA]</scope>
    <source>
        <strain evidence="7 8">S4</strain>
    </source>
</reference>
<accession>A0A1Y1WZP9</accession>
<keyword evidence="2" id="KW-0677">Repeat</keyword>
<feature type="domain" description="CBM10" evidence="6">
    <location>
        <begin position="178"/>
        <end position="215"/>
    </location>
</feature>
<name>A0A1Y1WZP9_9FUNG</name>
<feature type="compositionally biased region" description="Low complexity" evidence="5">
    <location>
        <begin position="47"/>
        <end position="78"/>
    </location>
</feature>
<feature type="region of interest" description="Disordered" evidence="5">
    <location>
        <begin position="42"/>
        <end position="79"/>
    </location>
</feature>
<dbReference type="Proteomes" id="UP000193944">
    <property type="component" value="Unassembled WGS sequence"/>
</dbReference>
<evidence type="ECO:0000313" key="8">
    <source>
        <dbReference type="Proteomes" id="UP000193944"/>
    </source>
</evidence>
<keyword evidence="4" id="KW-0326">Glycosidase</keyword>
<dbReference type="EMBL" id="MCFG01000195">
    <property type="protein sequence ID" value="ORX78865.1"/>
    <property type="molecule type" value="Genomic_DNA"/>
</dbReference>
<dbReference type="Gene3D" id="3.90.1220.10">
    <property type="entry name" value="Cellulose docking domain, dockering"/>
    <property type="match status" value="2"/>
</dbReference>
<dbReference type="AlphaFoldDB" id="A0A1Y1WZP9"/>
<evidence type="ECO:0000256" key="5">
    <source>
        <dbReference type="SAM" id="MobiDB-lite"/>
    </source>
</evidence>
<dbReference type="InterPro" id="IPR002883">
    <property type="entry name" value="CBM10/Dockerin_dom"/>
</dbReference>
<keyword evidence="8" id="KW-1185">Reference proteome</keyword>
<dbReference type="Gene3D" id="2.30.32.30">
    <property type="entry name" value="CBM10"/>
    <property type="match status" value="2"/>
</dbReference>
<dbReference type="GO" id="GO:0016798">
    <property type="term" value="F:hydrolase activity, acting on glycosyl bonds"/>
    <property type="evidence" value="ECO:0007669"/>
    <property type="project" value="UniProtKB-KW"/>
</dbReference>
<evidence type="ECO:0000256" key="4">
    <source>
        <dbReference type="ARBA" id="ARBA00023295"/>
    </source>
</evidence>
<dbReference type="SMART" id="SM01064">
    <property type="entry name" value="CBM_10"/>
    <property type="match status" value="2"/>
</dbReference>
<proteinExistence type="predicted"/>
<dbReference type="GO" id="GO:0030248">
    <property type="term" value="F:cellulose binding"/>
    <property type="evidence" value="ECO:0007669"/>
    <property type="project" value="InterPro"/>
</dbReference>
<feature type="domain" description="CBM10" evidence="6">
    <location>
        <begin position="78"/>
        <end position="115"/>
    </location>
</feature>
<dbReference type="SUPFAM" id="SSF64571">
    <property type="entry name" value="Cellulose docking domain, dockering"/>
    <property type="match status" value="2"/>
</dbReference>
<dbReference type="InterPro" id="IPR009031">
    <property type="entry name" value="CBM10"/>
</dbReference>
<organism evidence="7 8">
    <name type="scientific">Anaeromyces robustus</name>
    <dbReference type="NCBI Taxonomy" id="1754192"/>
    <lineage>
        <taxon>Eukaryota</taxon>
        <taxon>Fungi</taxon>
        <taxon>Fungi incertae sedis</taxon>
        <taxon>Chytridiomycota</taxon>
        <taxon>Chytridiomycota incertae sedis</taxon>
        <taxon>Neocallimastigomycetes</taxon>
        <taxon>Neocallimastigales</taxon>
        <taxon>Neocallimastigaceae</taxon>
        <taxon>Anaeromyces</taxon>
    </lineage>
</organism>
<sequence length="215" mass="23583">MAPNGFPYCEYCEVGATGGDGSLWGWENEQSCVVVYGHCKEKGSGSNNNNQPKTTTTTKNNNNNQPKTTTTNKKPAPTSDIAPNGYPYCVNCVVTATGGDGSLWGWENEKSCVVDYDYCNKKNEPEPEPEPETTTCFSVNLGFKCCSGCNVIYTDNDGDWGVENDQWCGIPDECKSNQCWSEKLGYQCCKSTKDIVFTDNDGNWGIENGNWCGLI</sequence>
<comment type="caution">
    <text evidence="7">The sequence shown here is derived from an EMBL/GenBank/DDBJ whole genome shotgun (WGS) entry which is preliminary data.</text>
</comment>
<protein>
    <recommendedName>
        <fullName evidence="6">CBM10 domain-containing protein</fullName>
    </recommendedName>
</protein>